<dbReference type="RefSeq" id="WP_068426959.1">
    <property type="nucleotide sequence ID" value="NZ_LVHI01000016.1"/>
</dbReference>
<dbReference type="Pfam" id="PF13602">
    <property type="entry name" value="ADH_zinc_N_2"/>
    <property type="match status" value="1"/>
</dbReference>
<dbReference type="CDD" id="cd05289">
    <property type="entry name" value="MDR_like_2"/>
    <property type="match status" value="1"/>
</dbReference>
<evidence type="ECO:0000313" key="3">
    <source>
        <dbReference type="Proteomes" id="UP000077519"/>
    </source>
</evidence>
<dbReference type="Gene3D" id="3.90.180.10">
    <property type="entry name" value="Medium-chain alcohol dehydrogenases, catalytic domain"/>
    <property type="match status" value="1"/>
</dbReference>
<keyword evidence="3" id="KW-1185">Reference proteome</keyword>
<evidence type="ECO:0000313" key="2">
    <source>
        <dbReference type="EMBL" id="OAK53684.1"/>
    </source>
</evidence>
<accession>A0A177YDR7</accession>
<dbReference type="Pfam" id="PF08240">
    <property type="entry name" value="ADH_N"/>
    <property type="match status" value="1"/>
</dbReference>
<dbReference type="EMBL" id="LVHI01000016">
    <property type="protein sequence ID" value="OAK53684.1"/>
    <property type="molecule type" value="Genomic_DNA"/>
</dbReference>
<dbReference type="SUPFAM" id="SSF51735">
    <property type="entry name" value="NAD(P)-binding Rossmann-fold domains"/>
    <property type="match status" value="1"/>
</dbReference>
<dbReference type="PANTHER" id="PTHR43482">
    <property type="entry name" value="PROTEIN AST1-RELATED"/>
    <property type="match status" value="1"/>
</dbReference>
<dbReference type="InterPro" id="IPR036291">
    <property type="entry name" value="NAD(P)-bd_dom_sf"/>
</dbReference>
<protein>
    <submittedName>
        <fullName evidence="2">NADPH:quinone reductase</fullName>
    </submittedName>
</protein>
<dbReference type="InterPro" id="IPR020843">
    <property type="entry name" value="ER"/>
</dbReference>
<organism evidence="2 3">
    <name type="scientific">Rhodococcoides kyotonense</name>
    <dbReference type="NCBI Taxonomy" id="398843"/>
    <lineage>
        <taxon>Bacteria</taxon>
        <taxon>Bacillati</taxon>
        <taxon>Actinomycetota</taxon>
        <taxon>Actinomycetes</taxon>
        <taxon>Mycobacteriales</taxon>
        <taxon>Nocardiaceae</taxon>
        <taxon>Rhodococcoides</taxon>
    </lineage>
</organism>
<evidence type="ECO:0000259" key="1">
    <source>
        <dbReference type="SMART" id="SM00829"/>
    </source>
</evidence>
<gene>
    <name evidence="2" type="ORF">A3K89_22360</name>
</gene>
<dbReference type="SUPFAM" id="SSF50129">
    <property type="entry name" value="GroES-like"/>
    <property type="match status" value="1"/>
</dbReference>
<dbReference type="AlphaFoldDB" id="A0A177YDR7"/>
<comment type="caution">
    <text evidence="2">The sequence shown here is derived from an EMBL/GenBank/DDBJ whole genome shotgun (WGS) entry which is preliminary data.</text>
</comment>
<feature type="domain" description="Enoyl reductase (ER)" evidence="1">
    <location>
        <begin position="10"/>
        <end position="298"/>
    </location>
</feature>
<reference evidence="2 3" key="1">
    <citation type="submission" date="2016-03" db="EMBL/GenBank/DDBJ databases">
        <title>Genome sequence of Rhodococcus kyotonensis KB10.</title>
        <authorList>
            <person name="Jeong H."/>
            <person name="Hong C.E."/>
            <person name="Jo S.H."/>
            <person name="Park J.M."/>
        </authorList>
    </citation>
    <scope>NUCLEOTIDE SEQUENCE [LARGE SCALE GENOMIC DNA]</scope>
    <source>
        <strain evidence="2 3">KB10</strain>
    </source>
</reference>
<name>A0A177YDR7_9NOCA</name>
<dbReference type="PANTHER" id="PTHR43482:SF1">
    <property type="entry name" value="PROTEIN AST1-RELATED"/>
    <property type="match status" value="1"/>
</dbReference>
<dbReference type="InterPro" id="IPR052585">
    <property type="entry name" value="Lipid_raft_assoc_Zn_ADH"/>
</dbReference>
<dbReference type="GO" id="GO:0016491">
    <property type="term" value="F:oxidoreductase activity"/>
    <property type="evidence" value="ECO:0007669"/>
    <property type="project" value="InterPro"/>
</dbReference>
<proteinExistence type="predicted"/>
<dbReference type="Proteomes" id="UP000077519">
    <property type="component" value="Unassembled WGS sequence"/>
</dbReference>
<dbReference type="Gene3D" id="3.40.50.720">
    <property type="entry name" value="NAD(P)-binding Rossmann-like Domain"/>
    <property type="match status" value="1"/>
</dbReference>
<sequence>MIAYGFSEYGGPETEYFLDIPIPDPGQGQLLIAVHAAGVNPADWKVRSGNRKDTVQTQLPAVLGREVAGTVVQVGTHTDGFSVGDEVFGSTAAGHGGYAQYTVLNAANTAVKPESVSFAAAATLPVAAGTAYDALDQLALHKKDTLLVLGAGGGVGSAALQLARADGISTIGVASARKKDWVNSLGATFVESGESFTDSVDRPVDGIFDLVGGDTLRAAAAHTTPGAPIISVADPVLAASLGGSGVARDRSAAAFTRLAELVASGVLRPHIESTFPLERAGEALAAVESGHATGKVVVEVS</sequence>
<dbReference type="SMART" id="SM00829">
    <property type="entry name" value="PKS_ER"/>
    <property type="match status" value="1"/>
</dbReference>
<dbReference type="InterPro" id="IPR013154">
    <property type="entry name" value="ADH-like_N"/>
</dbReference>
<dbReference type="InterPro" id="IPR011032">
    <property type="entry name" value="GroES-like_sf"/>
</dbReference>